<dbReference type="OrthoDB" id="9812625at2"/>
<evidence type="ECO:0000259" key="5">
    <source>
        <dbReference type="Pfam" id="PF00171"/>
    </source>
</evidence>
<evidence type="ECO:0000256" key="2">
    <source>
        <dbReference type="ARBA" id="ARBA00023002"/>
    </source>
</evidence>
<dbReference type="CDD" id="cd07138">
    <property type="entry name" value="ALDH_CddD_SSP0762"/>
    <property type="match status" value="1"/>
</dbReference>
<keyword evidence="7" id="KW-1185">Reference proteome</keyword>
<comment type="similarity">
    <text evidence="1 4">Belongs to the aldehyde dehydrogenase family.</text>
</comment>
<dbReference type="PROSITE" id="PS00687">
    <property type="entry name" value="ALDEHYDE_DEHYDR_GLU"/>
    <property type="match status" value="1"/>
</dbReference>
<dbReference type="Gene3D" id="3.40.605.10">
    <property type="entry name" value="Aldehyde Dehydrogenase, Chain A, domain 1"/>
    <property type="match status" value="1"/>
</dbReference>
<dbReference type="PANTHER" id="PTHR42804:SF1">
    <property type="entry name" value="ALDEHYDE DEHYDROGENASE-RELATED"/>
    <property type="match status" value="1"/>
</dbReference>
<dbReference type="Gene3D" id="3.40.309.10">
    <property type="entry name" value="Aldehyde Dehydrogenase, Chain A, domain 2"/>
    <property type="match status" value="1"/>
</dbReference>
<evidence type="ECO:0000313" key="6">
    <source>
        <dbReference type="EMBL" id="SDX03595.1"/>
    </source>
</evidence>
<proteinExistence type="inferred from homology"/>
<dbReference type="STRING" id="985054.SAMN05444358_102256"/>
<dbReference type="InterPro" id="IPR016162">
    <property type="entry name" value="Ald_DH_N"/>
</dbReference>
<dbReference type="RefSeq" id="WP_074736768.1">
    <property type="nucleotide sequence ID" value="NZ_FNNP01000002.1"/>
</dbReference>
<gene>
    <name evidence="6" type="ORF">SAMN05444358_102256</name>
</gene>
<sequence>MTYANTDKFYINGEWVDPLSSTPLDVINPATEETFATLSMGTSADVDRAVAAAKEAYKTWGRTSREERLAVMERVLEVYKRRHDEFALAISTEMGAPISMAKEEQAAVGVSHLEAMIEALKAFELEKTMPNGDTLMRGPIGVCGMITPWNWPINQIVLKVAPALAAGCTMVLKPSEMTPISAILYAEVLDEAGVPAGVFNLVHGFGPDVGSALSRHPDVTMMSFTGSYRGGTAVSVDSAPYVKRVALELGGKSPNLIFADADLESAVENGIGYVMGNTGQSCDAPSRMLVEASVYDKAVELAKAVTEEVEVGNPVEEGEHIGPLASEAHWNKVQSMIQMGIDEGATLVTGGTGKPEGFETGYFVKPTIFVNVTNDMRIAREEIFGPVVVIIPFTDEEDAIAIANDTDYGLSSHIYSGDSERVLRVARRLEAGMVNVNGNYIEAGSPFGGYKQSGVGREGGVLGLEEFLEAKAVSAF</sequence>
<protein>
    <submittedName>
        <fullName evidence="6">Aldehyde dehydrogenase (NAD+)</fullName>
    </submittedName>
</protein>
<organism evidence="6 7">
    <name type="scientific">Ruegeria halocynthiae</name>
    <dbReference type="NCBI Taxonomy" id="985054"/>
    <lineage>
        <taxon>Bacteria</taxon>
        <taxon>Pseudomonadati</taxon>
        <taxon>Pseudomonadota</taxon>
        <taxon>Alphaproteobacteria</taxon>
        <taxon>Rhodobacterales</taxon>
        <taxon>Roseobacteraceae</taxon>
        <taxon>Ruegeria</taxon>
    </lineage>
</organism>
<name>A0A1H2YF46_9RHOB</name>
<dbReference type="GO" id="GO:0016620">
    <property type="term" value="F:oxidoreductase activity, acting on the aldehyde or oxo group of donors, NAD or NADP as acceptor"/>
    <property type="evidence" value="ECO:0007669"/>
    <property type="project" value="InterPro"/>
</dbReference>
<dbReference type="InterPro" id="IPR029510">
    <property type="entry name" value="Ald_DH_CS_GLU"/>
</dbReference>
<dbReference type="FunFam" id="3.40.309.10:FF:000012">
    <property type="entry name" value="Betaine aldehyde dehydrogenase"/>
    <property type="match status" value="1"/>
</dbReference>
<keyword evidence="2 4" id="KW-0560">Oxidoreductase</keyword>
<dbReference type="PANTHER" id="PTHR42804">
    <property type="entry name" value="ALDEHYDE DEHYDROGENASE"/>
    <property type="match status" value="1"/>
</dbReference>
<dbReference type="InterPro" id="IPR015590">
    <property type="entry name" value="Aldehyde_DH_dom"/>
</dbReference>
<feature type="active site" evidence="3">
    <location>
        <position position="248"/>
    </location>
</feature>
<evidence type="ECO:0000256" key="4">
    <source>
        <dbReference type="RuleBase" id="RU003345"/>
    </source>
</evidence>
<evidence type="ECO:0000256" key="1">
    <source>
        <dbReference type="ARBA" id="ARBA00009986"/>
    </source>
</evidence>
<dbReference type="SUPFAM" id="SSF53720">
    <property type="entry name" value="ALDH-like"/>
    <property type="match status" value="1"/>
</dbReference>
<feature type="domain" description="Aldehyde dehydrogenase" evidence="5">
    <location>
        <begin position="15"/>
        <end position="473"/>
    </location>
</feature>
<reference evidence="7" key="1">
    <citation type="submission" date="2016-10" db="EMBL/GenBank/DDBJ databases">
        <authorList>
            <person name="Varghese N."/>
            <person name="Submissions S."/>
        </authorList>
    </citation>
    <scope>NUCLEOTIDE SEQUENCE [LARGE SCALE GENOMIC DNA]</scope>
    <source>
        <strain evidence="7">DSM 27839</strain>
    </source>
</reference>
<evidence type="ECO:0000313" key="7">
    <source>
        <dbReference type="Proteomes" id="UP000183400"/>
    </source>
</evidence>
<dbReference type="Pfam" id="PF00171">
    <property type="entry name" value="Aldedh"/>
    <property type="match status" value="1"/>
</dbReference>
<accession>A0A1H2YF46</accession>
<dbReference type="AlphaFoldDB" id="A0A1H2YF46"/>
<dbReference type="Proteomes" id="UP000183400">
    <property type="component" value="Unassembled WGS sequence"/>
</dbReference>
<dbReference type="InterPro" id="IPR016161">
    <property type="entry name" value="Ald_DH/histidinol_DH"/>
</dbReference>
<evidence type="ECO:0000256" key="3">
    <source>
        <dbReference type="PROSITE-ProRule" id="PRU10007"/>
    </source>
</evidence>
<dbReference type="EMBL" id="FNNP01000002">
    <property type="protein sequence ID" value="SDX03595.1"/>
    <property type="molecule type" value="Genomic_DNA"/>
</dbReference>
<dbReference type="FunFam" id="3.40.605.10:FF:000007">
    <property type="entry name" value="NAD/NADP-dependent betaine aldehyde dehydrogenase"/>
    <property type="match status" value="1"/>
</dbReference>
<dbReference type="InterPro" id="IPR016163">
    <property type="entry name" value="Ald_DH_C"/>
</dbReference>